<dbReference type="EMBL" id="CP006704">
    <property type="protein sequence ID" value="AIJ49691.1"/>
    <property type="molecule type" value="Genomic_DNA"/>
</dbReference>
<dbReference type="GO" id="GO:0016052">
    <property type="term" value="P:carbohydrate catabolic process"/>
    <property type="evidence" value="ECO:0007669"/>
    <property type="project" value="TreeGrafter"/>
</dbReference>
<evidence type="ECO:0000259" key="4">
    <source>
        <dbReference type="SMART" id="SM00922"/>
    </source>
</evidence>
<dbReference type="SUPFAM" id="SSF51604">
    <property type="entry name" value="Enolase C-terminal domain-like"/>
    <property type="match status" value="1"/>
</dbReference>
<dbReference type="SFLD" id="SFLDS00001">
    <property type="entry name" value="Enolase"/>
    <property type="match status" value="1"/>
</dbReference>
<dbReference type="InterPro" id="IPR036849">
    <property type="entry name" value="Enolase-like_C_sf"/>
</dbReference>
<dbReference type="HOGENOM" id="CLU_030273_3_0_4"/>
<dbReference type="Pfam" id="PF02746">
    <property type="entry name" value="MR_MLE_N"/>
    <property type="match status" value="1"/>
</dbReference>
<dbReference type="Gene3D" id="3.30.390.10">
    <property type="entry name" value="Enolase-like, N-terminal domain"/>
    <property type="match status" value="1"/>
</dbReference>
<dbReference type="RefSeq" id="WP_043375899.1">
    <property type="nucleotide sequence ID" value="NZ_CP006704.1"/>
</dbReference>
<dbReference type="InterPro" id="IPR013341">
    <property type="entry name" value="Mandelate_racemase_N_dom"/>
</dbReference>
<accession>A0A076PYC2</accession>
<keyword evidence="2" id="KW-0479">Metal-binding</keyword>
<sequence length="377" mass="40938">MRITSIRAHALVVPTAVQVPGVGEHREQLGCCVVVVETDEGYVGHGLTGITQEAVVQTVVNDVLAPALIGTDPMLHEARWEQMYWMLSSRGQTGYAQHAIAALDIALWDIKGHALQQPIWKLLGGARKRVPVYSTFGFDFLSKDELVAAAKSITAQGLRHLKMVVGHRALQRRDTSKSRELGQVIRADAERVRAVREAVSAETTLYIDANCSLDAYHAGRLASMVADCGIGFFEEPVTQNDASALAHLRRTSGIPITCGQNEGLAHRFKDWLVNGSVDYLQPNVVISGGFTQCARIAALASAFNVNITNGGAFPLHNMHLQAGVSNGTKVEWHLPVVALMKEIYEGYPVPQDGEIALTDKPGLGFSLRRSALEQFAI</sequence>
<dbReference type="PANTHER" id="PTHR13794:SF58">
    <property type="entry name" value="MITOCHONDRIAL ENOLASE SUPERFAMILY MEMBER 1"/>
    <property type="match status" value="1"/>
</dbReference>
<dbReference type="GO" id="GO:0000287">
    <property type="term" value="F:magnesium ion binding"/>
    <property type="evidence" value="ECO:0007669"/>
    <property type="project" value="TreeGrafter"/>
</dbReference>
<comment type="cofactor">
    <cofactor evidence="1">
        <name>Mg(2+)</name>
        <dbReference type="ChEBI" id="CHEBI:18420"/>
    </cofactor>
</comment>
<dbReference type="Proteomes" id="UP000028782">
    <property type="component" value="Chromosome"/>
</dbReference>
<name>A0A076PYC2_COMTE</name>
<organism evidence="5 6">
    <name type="scientific">Comamonas testosteroni TK102</name>
    <dbReference type="NCBI Taxonomy" id="1392005"/>
    <lineage>
        <taxon>Bacteria</taxon>
        <taxon>Pseudomonadati</taxon>
        <taxon>Pseudomonadota</taxon>
        <taxon>Betaproteobacteria</taxon>
        <taxon>Burkholderiales</taxon>
        <taxon>Comamonadaceae</taxon>
        <taxon>Comamonas</taxon>
    </lineage>
</organism>
<reference evidence="5 6" key="1">
    <citation type="journal article" date="2014" name="Genome Announc.">
        <title>Complete Genome Sequence of Polychlorinated Biphenyl Degrader Comamonas testosteroni TK102 (NBRC 109938).</title>
        <authorList>
            <person name="Fukuda K."/>
            <person name="Hosoyama A."/>
            <person name="Tsuchikane K."/>
            <person name="Ohji S."/>
            <person name="Yamazoe A."/>
            <person name="Fujita N."/>
            <person name="Shintani M."/>
            <person name="Kimbara K."/>
        </authorList>
    </citation>
    <scope>NUCLEOTIDE SEQUENCE [LARGE SCALE GENOMIC DNA]</scope>
    <source>
        <strain evidence="5">TK102</strain>
    </source>
</reference>
<evidence type="ECO:0000256" key="1">
    <source>
        <dbReference type="ARBA" id="ARBA00001946"/>
    </source>
</evidence>
<dbReference type="InterPro" id="IPR029017">
    <property type="entry name" value="Enolase-like_N"/>
</dbReference>
<evidence type="ECO:0000313" key="5">
    <source>
        <dbReference type="EMBL" id="AIJ49691.1"/>
    </source>
</evidence>
<dbReference type="KEGG" id="ctes:O987_28230"/>
<dbReference type="PANTHER" id="PTHR13794">
    <property type="entry name" value="ENOLASE SUPERFAMILY, MANDELATE RACEMASE"/>
    <property type="match status" value="1"/>
</dbReference>
<keyword evidence="3" id="KW-0460">Magnesium</keyword>
<dbReference type="SMART" id="SM00922">
    <property type="entry name" value="MR_MLE"/>
    <property type="match status" value="1"/>
</dbReference>
<dbReference type="SUPFAM" id="SSF54826">
    <property type="entry name" value="Enolase N-terminal domain-like"/>
    <property type="match status" value="1"/>
</dbReference>
<dbReference type="AlphaFoldDB" id="A0A076PYC2"/>
<dbReference type="Gene3D" id="3.20.20.120">
    <property type="entry name" value="Enolase-like C-terminal domain"/>
    <property type="match status" value="1"/>
</dbReference>
<dbReference type="InterPro" id="IPR046945">
    <property type="entry name" value="RHMD-like"/>
</dbReference>
<evidence type="ECO:0000256" key="3">
    <source>
        <dbReference type="ARBA" id="ARBA00022842"/>
    </source>
</evidence>
<dbReference type="InterPro" id="IPR013342">
    <property type="entry name" value="Mandelate_racemase_C"/>
</dbReference>
<dbReference type="CDD" id="cd03316">
    <property type="entry name" value="MR_like"/>
    <property type="match status" value="1"/>
</dbReference>
<dbReference type="GO" id="GO:0016836">
    <property type="term" value="F:hydro-lyase activity"/>
    <property type="evidence" value="ECO:0007669"/>
    <property type="project" value="TreeGrafter"/>
</dbReference>
<proteinExistence type="predicted"/>
<feature type="domain" description="Mandelate racemase/muconate lactonizing enzyme C-terminal" evidence="4">
    <location>
        <begin position="143"/>
        <end position="255"/>
    </location>
</feature>
<dbReference type="Pfam" id="PF13378">
    <property type="entry name" value="MR_MLE_C"/>
    <property type="match status" value="1"/>
</dbReference>
<dbReference type="InterPro" id="IPR029065">
    <property type="entry name" value="Enolase_C-like"/>
</dbReference>
<evidence type="ECO:0000256" key="2">
    <source>
        <dbReference type="ARBA" id="ARBA00022723"/>
    </source>
</evidence>
<evidence type="ECO:0000313" key="6">
    <source>
        <dbReference type="Proteomes" id="UP000028782"/>
    </source>
</evidence>
<protein>
    <recommendedName>
        <fullName evidence="4">Mandelate racemase/muconate lactonizing enzyme C-terminal domain-containing protein</fullName>
    </recommendedName>
</protein>
<gene>
    <name evidence="5" type="ORF">O987_28230</name>
</gene>